<name>A0ABW5ZRT2_9FLAO</name>
<organism evidence="1 2">
    <name type="scientific">Psychroserpens luteus</name>
    <dbReference type="NCBI Taxonomy" id="1434066"/>
    <lineage>
        <taxon>Bacteria</taxon>
        <taxon>Pseudomonadati</taxon>
        <taxon>Bacteroidota</taxon>
        <taxon>Flavobacteriia</taxon>
        <taxon>Flavobacteriales</taxon>
        <taxon>Flavobacteriaceae</taxon>
        <taxon>Psychroserpens</taxon>
    </lineage>
</organism>
<proteinExistence type="predicted"/>
<sequence>MKYFFDSEVDGLSRETSHLNFIKSMNSDFYYDCMDEFSPFGNDDGADLLYNLEDWYRENKLIRNILKWMFNQIDEMGFEFKSKSCAQLLDLKVINEIQEKDEYLILSMDNSIIATGFGQIKITGKIDPKLKAVTLKALDRQLLINKGDEDSKDYVSRIEKMKTDLSNF</sequence>
<protein>
    <submittedName>
        <fullName evidence="1">Uncharacterized protein</fullName>
    </submittedName>
</protein>
<gene>
    <name evidence="1" type="ORF">ACFS29_03790</name>
</gene>
<comment type="caution">
    <text evidence="1">The sequence shown here is derived from an EMBL/GenBank/DDBJ whole genome shotgun (WGS) entry which is preliminary data.</text>
</comment>
<dbReference type="Proteomes" id="UP001597548">
    <property type="component" value="Unassembled WGS sequence"/>
</dbReference>
<accession>A0ABW5ZRT2</accession>
<dbReference type="EMBL" id="JBHUOS010000001">
    <property type="protein sequence ID" value="MFD2914748.1"/>
    <property type="molecule type" value="Genomic_DNA"/>
</dbReference>
<dbReference type="RefSeq" id="WP_194507575.1">
    <property type="nucleotide sequence ID" value="NZ_JADILU010000003.1"/>
</dbReference>
<evidence type="ECO:0000313" key="1">
    <source>
        <dbReference type="EMBL" id="MFD2914748.1"/>
    </source>
</evidence>
<reference evidence="2" key="1">
    <citation type="journal article" date="2019" name="Int. J. Syst. Evol. Microbiol.">
        <title>The Global Catalogue of Microorganisms (GCM) 10K type strain sequencing project: providing services to taxonomists for standard genome sequencing and annotation.</title>
        <authorList>
            <consortium name="The Broad Institute Genomics Platform"/>
            <consortium name="The Broad Institute Genome Sequencing Center for Infectious Disease"/>
            <person name="Wu L."/>
            <person name="Ma J."/>
        </authorList>
    </citation>
    <scope>NUCLEOTIDE SEQUENCE [LARGE SCALE GENOMIC DNA]</scope>
    <source>
        <strain evidence="2">KCTC 32514</strain>
    </source>
</reference>
<evidence type="ECO:0000313" key="2">
    <source>
        <dbReference type="Proteomes" id="UP001597548"/>
    </source>
</evidence>
<keyword evidence="2" id="KW-1185">Reference proteome</keyword>